<dbReference type="AlphaFoldDB" id="A0A7W8P548"/>
<evidence type="ECO:0000313" key="2">
    <source>
        <dbReference type="Proteomes" id="UP000592820"/>
    </source>
</evidence>
<evidence type="ECO:0000313" key="1">
    <source>
        <dbReference type="EMBL" id="MBB5405089.1"/>
    </source>
</evidence>
<proteinExistence type="predicted"/>
<protein>
    <submittedName>
        <fullName evidence="1">Uncharacterized protein</fullName>
    </submittedName>
</protein>
<dbReference type="EMBL" id="JACHDE010000027">
    <property type="protein sequence ID" value="MBB5405089.1"/>
    <property type="molecule type" value="Genomic_DNA"/>
</dbReference>
<sequence length="128" mass="13946">MAVAHDRRAPARSHTYATKDMMMMRTYEYHGFTIEVTVEADFTLRPAGRAAVRTRYAAVVHIYQAGAAVATFSPLRFDIAGGRPFDTEADALMGGYSAARRIVDDLFAHAADATDSALSALSSSKELR</sequence>
<comment type="caution">
    <text evidence="1">The sequence shown here is derived from an EMBL/GenBank/DDBJ whole genome shotgun (WGS) entry which is preliminary data.</text>
</comment>
<dbReference type="RefSeq" id="WP_309234955.1">
    <property type="nucleotide sequence ID" value="NZ_JACHDE010000027.1"/>
</dbReference>
<gene>
    <name evidence="1" type="ORF">HDG41_007185</name>
</gene>
<name>A0A7W8P548_9BURK</name>
<accession>A0A7W8P548</accession>
<organism evidence="1 2">
    <name type="scientific">Paraburkholderia youngii</name>
    <dbReference type="NCBI Taxonomy" id="2782701"/>
    <lineage>
        <taxon>Bacteria</taxon>
        <taxon>Pseudomonadati</taxon>
        <taxon>Pseudomonadota</taxon>
        <taxon>Betaproteobacteria</taxon>
        <taxon>Burkholderiales</taxon>
        <taxon>Burkholderiaceae</taxon>
        <taxon>Paraburkholderia</taxon>
    </lineage>
</organism>
<reference evidence="1 2" key="1">
    <citation type="submission" date="2020-08" db="EMBL/GenBank/DDBJ databases">
        <title>Genomic Encyclopedia of Type Strains, Phase IV (KMG-V): Genome sequencing to study the core and pangenomes of soil and plant-associated prokaryotes.</title>
        <authorList>
            <person name="Whitman W."/>
        </authorList>
    </citation>
    <scope>NUCLEOTIDE SEQUENCE [LARGE SCALE GENOMIC DNA]</scope>
    <source>
        <strain evidence="1 2">JPY162</strain>
    </source>
</reference>
<dbReference type="Proteomes" id="UP000592820">
    <property type="component" value="Unassembled WGS sequence"/>
</dbReference>